<proteinExistence type="predicted"/>
<name>E6N963_CALS0</name>
<evidence type="ECO:0000313" key="6">
    <source>
        <dbReference type="Proteomes" id="UP000008120"/>
    </source>
</evidence>
<dbReference type="PROSITE" id="PS51462">
    <property type="entry name" value="NUDIX"/>
    <property type="match status" value="1"/>
</dbReference>
<dbReference type="PANTHER" id="PTHR43736:SF1">
    <property type="entry name" value="DIHYDRONEOPTERIN TRIPHOSPHATE DIPHOSPHATASE"/>
    <property type="match status" value="1"/>
</dbReference>
<accession>E6N963</accession>
<evidence type="ECO:0000256" key="1">
    <source>
        <dbReference type="ARBA" id="ARBA00022801"/>
    </source>
</evidence>
<protein>
    <recommendedName>
        <fullName evidence="2">Nudix hydrolase domain-containing protein</fullName>
    </recommendedName>
</protein>
<dbReference type="EMBL" id="AP011874">
    <property type="protein sequence ID" value="BAJ48832.1"/>
    <property type="molecule type" value="Genomic_DNA"/>
</dbReference>
<dbReference type="InterPro" id="IPR000086">
    <property type="entry name" value="NUDIX_hydrolase_dom"/>
</dbReference>
<dbReference type="InterPro" id="IPR020084">
    <property type="entry name" value="NUDIX_hydrolase_CS"/>
</dbReference>
<reference evidence="3 6" key="2">
    <citation type="journal article" date="2011" name="Nucleic Acids Res.">
        <title>Insights into the evolution of Archaea and eukaryotic protein modifier systems revealed by the genome of a novel archaeal group.</title>
        <authorList>
            <person name="Nunoura T."/>
            <person name="Takaki Y."/>
            <person name="Kakuta J."/>
            <person name="Nishi S."/>
            <person name="Sugahara J."/>
            <person name="Kazama H."/>
            <person name="Chee G."/>
            <person name="Hattori M."/>
            <person name="Kanai A."/>
            <person name="Atomi H."/>
            <person name="Takai K."/>
            <person name="Takami H."/>
        </authorList>
    </citation>
    <scope>NUCLEOTIDE SEQUENCE [LARGE SCALE GENOMIC DNA]</scope>
</reference>
<dbReference type="SUPFAM" id="SSF55811">
    <property type="entry name" value="Nudix"/>
    <property type="match status" value="1"/>
</dbReference>
<dbReference type="InterPro" id="IPR015797">
    <property type="entry name" value="NUDIX_hydrolase-like_dom_sf"/>
</dbReference>
<dbReference type="GO" id="GO:0016787">
    <property type="term" value="F:hydrolase activity"/>
    <property type="evidence" value="ECO:0007669"/>
    <property type="project" value="UniProtKB-KW"/>
</dbReference>
<evidence type="ECO:0000313" key="3">
    <source>
        <dbReference type="EMBL" id="BAJ48832.1"/>
    </source>
</evidence>
<dbReference type="KEGG" id="csu:CSUB_C1642"/>
<gene>
    <name evidence="5" type="ORF">CSUB_C1642</name>
    <name evidence="4" type="ORF">HGMM_F09F01C08</name>
    <name evidence="3" type="ORF">HGMM_F52D03C13</name>
</gene>
<dbReference type="PANTHER" id="PTHR43736">
    <property type="entry name" value="ADP-RIBOSE PYROPHOSPHATASE"/>
    <property type="match status" value="1"/>
</dbReference>
<keyword evidence="1" id="KW-0378">Hydrolase</keyword>
<dbReference type="BioCyc" id="CCAL311458:G131R-1667-MONOMER"/>
<dbReference type="Proteomes" id="UP000008120">
    <property type="component" value="Chromosome"/>
</dbReference>
<dbReference type="STRING" id="311458.CSUB_C1642"/>
<dbReference type="Pfam" id="PF00293">
    <property type="entry name" value="NUDIX"/>
    <property type="match status" value="1"/>
</dbReference>
<dbReference type="EMBL" id="BA000048">
    <property type="protein sequence ID" value="BAJ51493.1"/>
    <property type="molecule type" value="Genomic_DNA"/>
</dbReference>
<feature type="domain" description="Nudix hydrolase" evidence="2">
    <location>
        <begin position="3"/>
        <end position="134"/>
    </location>
</feature>
<dbReference type="EMBL" id="AP011875">
    <property type="protein sequence ID" value="BAJ48872.1"/>
    <property type="molecule type" value="Genomic_DNA"/>
</dbReference>
<dbReference type="PROSITE" id="PS00893">
    <property type="entry name" value="NUDIX_BOX"/>
    <property type="match status" value="1"/>
</dbReference>
<dbReference type="AlphaFoldDB" id="E6N963"/>
<organism evidence="3 6">
    <name type="scientific">Caldiarchaeum subterraneum</name>
    <dbReference type="NCBI Taxonomy" id="311458"/>
    <lineage>
        <taxon>Archaea</taxon>
        <taxon>Nitrososphaerota</taxon>
        <taxon>Candidatus Caldarchaeales</taxon>
        <taxon>Candidatus Caldarchaeaceae</taxon>
        <taxon>Candidatus Caldarchaeum</taxon>
    </lineage>
</organism>
<dbReference type="CDD" id="cd18874">
    <property type="entry name" value="NUDIX_Hydrolase"/>
    <property type="match status" value="1"/>
</dbReference>
<evidence type="ECO:0000313" key="5">
    <source>
        <dbReference type="EMBL" id="BAJ51493.1"/>
    </source>
</evidence>
<sequence>MNTPELTVGAFIIDDSGKLLLVVSPKWGYLYSIPGGHVDHGEKIFQAVVREAWEEVGLKVKPVRVIAVQEVINPRHFKSRRRHFVFVDVLCKALNDRVLVDGEEIVGYIWKEPGHAFELPMESYTRRLVKFYVHSKGDSILFALDGWRQVLKQEQRQLRWLL</sequence>
<evidence type="ECO:0000313" key="4">
    <source>
        <dbReference type="EMBL" id="BAJ48872.1"/>
    </source>
</evidence>
<evidence type="ECO:0000259" key="2">
    <source>
        <dbReference type="PROSITE" id="PS51462"/>
    </source>
</evidence>
<dbReference type="Gene3D" id="3.90.79.10">
    <property type="entry name" value="Nucleoside Triphosphate Pyrophosphohydrolase"/>
    <property type="match status" value="1"/>
</dbReference>
<reference evidence="3 6" key="1">
    <citation type="journal article" date="2005" name="Environ. Microbiol.">
        <title>Genetic and functional properties of uncultivated thermophilic crenarchaeotes from a subsurface gold mine as revealed by analysis of genome fragments.</title>
        <authorList>
            <person name="Nunoura T."/>
            <person name="Hirayama H."/>
            <person name="Takami H."/>
            <person name="Oida H."/>
            <person name="Nishi S."/>
            <person name="Shimamura S."/>
            <person name="Suzuki Y."/>
            <person name="Inagaki F."/>
            <person name="Takai K."/>
            <person name="Nealson K.H."/>
            <person name="Horikoshi K."/>
        </authorList>
    </citation>
    <scope>NUCLEOTIDE SEQUENCE [LARGE SCALE GENOMIC DNA]</scope>
</reference>